<name>A0ACA9LAE8_9GLOM</name>
<organism evidence="1 2">
    <name type="scientific">Scutellospora calospora</name>
    <dbReference type="NCBI Taxonomy" id="85575"/>
    <lineage>
        <taxon>Eukaryota</taxon>
        <taxon>Fungi</taxon>
        <taxon>Fungi incertae sedis</taxon>
        <taxon>Mucoromycota</taxon>
        <taxon>Glomeromycotina</taxon>
        <taxon>Glomeromycetes</taxon>
        <taxon>Diversisporales</taxon>
        <taxon>Gigasporaceae</taxon>
        <taxon>Scutellospora</taxon>
    </lineage>
</organism>
<evidence type="ECO:0000313" key="1">
    <source>
        <dbReference type="EMBL" id="CAG8518686.1"/>
    </source>
</evidence>
<comment type="caution">
    <text evidence="1">The sequence shown here is derived from an EMBL/GenBank/DDBJ whole genome shotgun (WGS) entry which is preliminary data.</text>
</comment>
<sequence>MHNLPSDWSEDAEMGFSIGEDLTDTASSLLEETENLPDKEVDSSGKIVNKSGDLHTSDELSNEFLQERRVQEAQKSSIPELLEFNENNPYINSTRTAIEEESSFSEQEINTTPVTQQSENAQESTIKLTDRTPTENTMKIDSRIEDTRKETELKDPIATSGQPQDTTYLYKEDSTVMDMDDDNNTESNIGGSNNGTDHVMKEDGEGTWPWMPDDIKVSNQAGSIYSVKKAVEYLHSKSITPTASQMIVKELKVLESLQDGKEKRRLMKFLNYRLIGRQ</sequence>
<protein>
    <submittedName>
        <fullName evidence="1">613_t:CDS:1</fullName>
    </submittedName>
</protein>
<gene>
    <name evidence="1" type="ORF">SCALOS_LOCUS3978</name>
</gene>
<accession>A0ACA9LAE8</accession>
<reference evidence="1" key="1">
    <citation type="submission" date="2021-06" db="EMBL/GenBank/DDBJ databases">
        <authorList>
            <person name="Kallberg Y."/>
            <person name="Tangrot J."/>
            <person name="Rosling A."/>
        </authorList>
    </citation>
    <scope>NUCLEOTIDE SEQUENCE</scope>
    <source>
        <strain evidence="1">AU212A</strain>
    </source>
</reference>
<feature type="non-terminal residue" evidence="1">
    <location>
        <position position="1"/>
    </location>
</feature>
<proteinExistence type="predicted"/>
<dbReference type="Proteomes" id="UP000789860">
    <property type="component" value="Unassembled WGS sequence"/>
</dbReference>
<dbReference type="EMBL" id="CAJVPM010004926">
    <property type="protein sequence ID" value="CAG8518686.1"/>
    <property type="molecule type" value="Genomic_DNA"/>
</dbReference>
<keyword evidence="2" id="KW-1185">Reference proteome</keyword>
<evidence type="ECO:0000313" key="2">
    <source>
        <dbReference type="Proteomes" id="UP000789860"/>
    </source>
</evidence>